<gene>
    <name evidence="1" type="ORF">BT67DRAFT_122775</name>
</gene>
<keyword evidence="2" id="KW-1185">Reference proteome</keyword>
<dbReference type="AlphaFoldDB" id="A0AAN6URV2"/>
<dbReference type="Proteomes" id="UP001304895">
    <property type="component" value="Unassembled WGS sequence"/>
</dbReference>
<organism evidence="1 2">
    <name type="scientific">Trichocladium antarcticum</name>
    <dbReference type="NCBI Taxonomy" id="1450529"/>
    <lineage>
        <taxon>Eukaryota</taxon>
        <taxon>Fungi</taxon>
        <taxon>Dikarya</taxon>
        <taxon>Ascomycota</taxon>
        <taxon>Pezizomycotina</taxon>
        <taxon>Sordariomycetes</taxon>
        <taxon>Sordariomycetidae</taxon>
        <taxon>Sordariales</taxon>
        <taxon>Chaetomiaceae</taxon>
        <taxon>Trichocladium</taxon>
    </lineage>
</organism>
<comment type="caution">
    <text evidence="1">The sequence shown here is derived from an EMBL/GenBank/DDBJ whole genome shotgun (WGS) entry which is preliminary data.</text>
</comment>
<evidence type="ECO:0000313" key="1">
    <source>
        <dbReference type="EMBL" id="KAK4137819.1"/>
    </source>
</evidence>
<proteinExistence type="predicted"/>
<protein>
    <submittedName>
        <fullName evidence="1">Uncharacterized protein</fullName>
    </submittedName>
</protein>
<name>A0AAN6URV2_9PEZI</name>
<accession>A0AAN6URV2</accession>
<dbReference type="EMBL" id="MU853402">
    <property type="protein sequence ID" value="KAK4137819.1"/>
    <property type="molecule type" value="Genomic_DNA"/>
</dbReference>
<reference evidence="1" key="1">
    <citation type="journal article" date="2023" name="Mol. Phylogenet. Evol.">
        <title>Genome-scale phylogeny and comparative genomics of the fungal order Sordariales.</title>
        <authorList>
            <person name="Hensen N."/>
            <person name="Bonometti L."/>
            <person name="Westerberg I."/>
            <person name="Brannstrom I.O."/>
            <person name="Guillou S."/>
            <person name="Cros-Aarteil S."/>
            <person name="Calhoun S."/>
            <person name="Haridas S."/>
            <person name="Kuo A."/>
            <person name="Mondo S."/>
            <person name="Pangilinan J."/>
            <person name="Riley R."/>
            <person name="LaButti K."/>
            <person name="Andreopoulos B."/>
            <person name="Lipzen A."/>
            <person name="Chen C."/>
            <person name="Yan M."/>
            <person name="Daum C."/>
            <person name="Ng V."/>
            <person name="Clum A."/>
            <person name="Steindorff A."/>
            <person name="Ohm R.A."/>
            <person name="Martin F."/>
            <person name="Silar P."/>
            <person name="Natvig D.O."/>
            <person name="Lalanne C."/>
            <person name="Gautier V."/>
            <person name="Ament-Velasquez S.L."/>
            <person name="Kruys A."/>
            <person name="Hutchinson M.I."/>
            <person name="Powell A.J."/>
            <person name="Barry K."/>
            <person name="Miller A.N."/>
            <person name="Grigoriev I.V."/>
            <person name="Debuchy R."/>
            <person name="Gladieux P."/>
            <person name="Hiltunen Thoren M."/>
            <person name="Johannesson H."/>
        </authorList>
    </citation>
    <scope>NUCLEOTIDE SEQUENCE</scope>
    <source>
        <strain evidence="1">CBS 123565</strain>
    </source>
</reference>
<sequence length="154" mass="16679">MKARLHLTNTPSHMRGIVFCPSRGNSSILRTASDWHPDSIMTFPIVLKQGPIHNCAARLFGHPASKVVRNQNVRPTSRPGFRLGSHEIRAAYCSDSLSQLACVPIEAFQYGTSWPGVLCAIRLMLSCRKTANGTAVLGVCPVGLRAQTPDSPAT</sequence>
<reference evidence="1" key="2">
    <citation type="submission" date="2023-05" db="EMBL/GenBank/DDBJ databases">
        <authorList>
            <consortium name="Lawrence Berkeley National Laboratory"/>
            <person name="Steindorff A."/>
            <person name="Hensen N."/>
            <person name="Bonometti L."/>
            <person name="Westerberg I."/>
            <person name="Brannstrom I.O."/>
            <person name="Guillou S."/>
            <person name="Cros-Aarteil S."/>
            <person name="Calhoun S."/>
            <person name="Haridas S."/>
            <person name="Kuo A."/>
            <person name="Mondo S."/>
            <person name="Pangilinan J."/>
            <person name="Riley R."/>
            <person name="Labutti K."/>
            <person name="Andreopoulos B."/>
            <person name="Lipzen A."/>
            <person name="Chen C."/>
            <person name="Yanf M."/>
            <person name="Daum C."/>
            <person name="Ng V."/>
            <person name="Clum A."/>
            <person name="Ohm R."/>
            <person name="Martin F."/>
            <person name="Silar P."/>
            <person name="Natvig D."/>
            <person name="Lalanne C."/>
            <person name="Gautier V."/>
            <person name="Ament-Velasquez S.L."/>
            <person name="Kruys A."/>
            <person name="Hutchinson M.I."/>
            <person name="Powell A.J."/>
            <person name="Barry K."/>
            <person name="Miller A.N."/>
            <person name="Grigoriev I.V."/>
            <person name="Debuchy R."/>
            <person name="Gladieux P."/>
            <person name="Thoren M.H."/>
            <person name="Johannesson H."/>
        </authorList>
    </citation>
    <scope>NUCLEOTIDE SEQUENCE</scope>
    <source>
        <strain evidence="1">CBS 123565</strain>
    </source>
</reference>
<evidence type="ECO:0000313" key="2">
    <source>
        <dbReference type="Proteomes" id="UP001304895"/>
    </source>
</evidence>